<evidence type="ECO:0000256" key="9">
    <source>
        <dbReference type="SAM" id="MobiDB-lite"/>
    </source>
</evidence>
<evidence type="ECO:0000256" key="1">
    <source>
        <dbReference type="ARBA" id="ARBA00004761"/>
    </source>
</evidence>
<gene>
    <name evidence="10" type="ORF">ANT2_2193</name>
    <name evidence="11" type="ORF">ANT3_2195</name>
</gene>
<keyword evidence="4 11" id="KW-0808">Transferase</keyword>
<keyword evidence="5" id="KW-0547">Nucleotide-binding</keyword>
<dbReference type="GO" id="GO:0046316">
    <property type="term" value="F:gluconokinase activity"/>
    <property type="evidence" value="ECO:0007669"/>
    <property type="project" value="UniProtKB-EC"/>
</dbReference>
<comment type="pathway">
    <text evidence="1">Carbohydrate acid metabolism.</text>
</comment>
<evidence type="ECO:0000313" key="11">
    <source>
        <dbReference type="EMBL" id="VFR59460.1"/>
    </source>
</evidence>
<keyword evidence="7" id="KW-0067">ATP-binding</keyword>
<dbReference type="EMBL" id="CAADIG010000025">
    <property type="protein sequence ID" value="VFR48496.1"/>
    <property type="molecule type" value="Genomic_DNA"/>
</dbReference>
<dbReference type="GO" id="GO:0005524">
    <property type="term" value="F:ATP binding"/>
    <property type="evidence" value="ECO:0007669"/>
    <property type="project" value="UniProtKB-KW"/>
</dbReference>
<dbReference type="SUPFAM" id="SSF52540">
    <property type="entry name" value="P-loop containing nucleoside triphosphate hydrolases"/>
    <property type="match status" value="1"/>
</dbReference>
<evidence type="ECO:0000256" key="7">
    <source>
        <dbReference type="ARBA" id="ARBA00022840"/>
    </source>
</evidence>
<evidence type="ECO:0000256" key="2">
    <source>
        <dbReference type="ARBA" id="ARBA00008420"/>
    </source>
</evidence>
<protein>
    <recommendedName>
        <fullName evidence="3">gluconokinase</fullName>
        <ecNumber evidence="3">2.7.1.12</ecNumber>
    </recommendedName>
</protein>
<evidence type="ECO:0000256" key="8">
    <source>
        <dbReference type="ARBA" id="ARBA00048090"/>
    </source>
</evidence>
<comment type="similarity">
    <text evidence="2">Belongs to the gluconokinase GntK/GntV family.</text>
</comment>
<dbReference type="Gene3D" id="3.40.50.300">
    <property type="entry name" value="P-loop containing nucleotide triphosphate hydrolases"/>
    <property type="match status" value="1"/>
</dbReference>
<dbReference type="EC" id="2.7.1.12" evidence="3"/>
<dbReference type="EMBL" id="CAADID010000007">
    <property type="protein sequence ID" value="VFR59460.1"/>
    <property type="molecule type" value="Genomic_DNA"/>
</dbReference>
<dbReference type="CDD" id="cd02021">
    <property type="entry name" value="GntK"/>
    <property type="match status" value="1"/>
</dbReference>
<name>A0A484SC91_9ZZZZ</name>
<dbReference type="GO" id="GO:0005975">
    <property type="term" value="P:carbohydrate metabolic process"/>
    <property type="evidence" value="ECO:0007669"/>
    <property type="project" value="InterPro"/>
</dbReference>
<dbReference type="PANTHER" id="PTHR43442:SF3">
    <property type="entry name" value="GLUCONOKINASE-RELATED"/>
    <property type="match status" value="1"/>
</dbReference>
<dbReference type="NCBIfam" id="TIGR01313">
    <property type="entry name" value="therm_gnt_kin"/>
    <property type="match status" value="1"/>
</dbReference>
<evidence type="ECO:0000313" key="10">
    <source>
        <dbReference type="EMBL" id="VFR48496.1"/>
    </source>
</evidence>
<sequence length="195" mass="20765">MDSAIQDFRPTAIVVMGVSGCGKSSVGEACSKALGWALLEGDAYHSPESIAKMRGGIALTDADRAGWLLRLSDLLRQRQPGEGVVLTCSALRRKYRDSLRAGHAQLSFVFLALDYHDALARVRERPGHFFSPTLVADQFATLESPAGEPGVLVLDARLPLDTLVAAVLDWLAPQACGSSGRESTTPITPMTGDTA</sequence>
<comment type="catalytic activity">
    <reaction evidence="8">
        <text>D-gluconate + ATP = 6-phospho-D-gluconate + ADP + H(+)</text>
        <dbReference type="Rhea" id="RHEA:19433"/>
        <dbReference type="ChEBI" id="CHEBI:15378"/>
        <dbReference type="ChEBI" id="CHEBI:18391"/>
        <dbReference type="ChEBI" id="CHEBI:30616"/>
        <dbReference type="ChEBI" id="CHEBI:58759"/>
        <dbReference type="ChEBI" id="CHEBI:456216"/>
        <dbReference type="EC" id="2.7.1.12"/>
    </reaction>
</comment>
<proteinExistence type="inferred from homology"/>
<dbReference type="AlphaFoldDB" id="A0A484SC91"/>
<evidence type="ECO:0000256" key="3">
    <source>
        <dbReference type="ARBA" id="ARBA00012054"/>
    </source>
</evidence>
<feature type="region of interest" description="Disordered" evidence="9">
    <location>
        <begin position="176"/>
        <end position="195"/>
    </location>
</feature>
<dbReference type="InterPro" id="IPR031322">
    <property type="entry name" value="Shikimate/glucono_kinase"/>
</dbReference>
<dbReference type="PANTHER" id="PTHR43442">
    <property type="entry name" value="GLUCONOKINASE-RELATED"/>
    <property type="match status" value="1"/>
</dbReference>
<evidence type="ECO:0000256" key="4">
    <source>
        <dbReference type="ARBA" id="ARBA00022679"/>
    </source>
</evidence>
<keyword evidence="6 11" id="KW-0418">Kinase</keyword>
<evidence type="ECO:0000256" key="5">
    <source>
        <dbReference type="ARBA" id="ARBA00022741"/>
    </source>
</evidence>
<evidence type="ECO:0000256" key="6">
    <source>
        <dbReference type="ARBA" id="ARBA00022777"/>
    </source>
</evidence>
<reference evidence="11" key="1">
    <citation type="submission" date="2019-03" db="EMBL/GenBank/DDBJ databases">
        <authorList>
            <person name="Danneels B."/>
        </authorList>
    </citation>
    <scope>NUCLEOTIDE SEQUENCE</scope>
</reference>
<dbReference type="InterPro" id="IPR006001">
    <property type="entry name" value="Therm_gnt_kin"/>
</dbReference>
<dbReference type="Pfam" id="PF01202">
    <property type="entry name" value="SKI"/>
    <property type="match status" value="1"/>
</dbReference>
<dbReference type="GO" id="GO:0005737">
    <property type="term" value="C:cytoplasm"/>
    <property type="evidence" value="ECO:0007669"/>
    <property type="project" value="TreeGrafter"/>
</dbReference>
<accession>A0A484SC91</accession>
<dbReference type="InterPro" id="IPR027417">
    <property type="entry name" value="P-loop_NTPase"/>
</dbReference>
<organism evidence="11">
    <name type="scientific">plant metagenome</name>
    <dbReference type="NCBI Taxonomy" id="1297885"/>
    <lineage>
        <taxon>unclassified sequences</taxon>
        <taxon>metagenomes</taxon>
        <taxon>organismal metagenomes</taxon>
    </lineage>
</organism>